<keyword evidence="2" id="KW-0472">Membrane</keyword>
<dbReference type="STRING" id="4565.A0A3B6EKZ4"/>
<dbReference type="RefSeq" id="XP_044341696.1">
    <property type="nucleotide sequence ID" value="XM_044485761.1"/>
</dbReference>
<dbReference type="GeneID" id="123062302"/>
<dbReference type="Gramene" id="TraesSYM3A03G01474640.1">
    <property type="protein sequence ID" value="TraesSYM3A03G01474640.1"/>
    <property type="gene ID" value="TraesSYM3A03G01474640"/>
</dbReference>
<gene>
    <name evidence="3" type="primary">LOC123062302</name>
</gene>
<dbReference type="EnsemblPlants" id="TraesCS3A02G328300.1">
    <property type="protein sequence ID" value="TraesCS3A02G328300.1"/>
    <property type="gene ID" value="TraesCS3A02G328300"/>
</dbReference>
<keyword evidence="2" id="KW-1133">Transmembrane helix</keyword>
<reference evidence="3" key="2">
    <citation type="submission" date="2018-10" db="UniProtKB">
        <authorList>
            <consortium name="EnsemblPlants"/>
        </authorList>
    </citation>
    <scope>IDENTIFICATION</scope>
</reference>
<dbReference type="Proteomes" id="UP000019116">
    <property type="component" value="Chromosome 3A"/>
</dbReference>
<dbReference type="Gramene" id="TraesRN3A0100805400.2">
    <property type="protein sequence ID" value="TraesRN3A0100805400.2"/>
    <property type="gene ID" value="TraesRN3A0100805400"/>
</dbReference>
<proteinExistence type="predicted"/>
<evidence type="ECO:0000256" key="1">
    <source>
        <dbReference type="SAM" id="MobiDB-lite"/>
    </source>
</evidence>
<evidence type="ECO:0000313" key="3">
    <source>
        <dbReference type="EnsemblPlants" id="TraesCS3A02G328300.1"/>
    </source>
</evidence>
<name>A0A3B6EKZ4_WHEAT</name>
<dbReference type="PANTHER" id="PTHR33672:SF3">
    <property type="entry name" value="YCF3-INTERACTING PROTEIN 1, CHLOROPLASTIC"/>
    <property type="match status" value="1"/>
</dbReference>
<organism evidence="3">
    <name type="scientific">Triticum aestivum</name>
    <name type="common">Wheat</name>
    <dbReference type="NCBI Taxonomy" id="4565"/>
    <lineage>
        <taxon>Eukaryota</taxon>
        <taxon>Viridiplantae</taxon>
        <taxon>Streptophyta</taxon>
        <taxon>Embryophyta</taxon>
        <taxon>Tracheophyta</taxon>
        <taxon>Spermatophyta</taxon>
        <taxon>Magnoliopsida</taxon>
        <taxon>Liliopsida</taxon>
        <taxon>Poales</taxon>
        <taxon>Poaceae</taxon>
        <taxon>BOP clade</taxon>
        <taxon>Pooideae</taxon>
        <taxon>Triticodae</taxon>
        <taxon>Triticeae</taxon>
        <taxon>Triticinae</taxon>
        <taxon>Triticum</taxon>
    </lineage>
</organism>
<accession>A0A3B6EKZ4</accession>
<dbReference type="Gramene" id="TraesCS3A02G328300.1">
    <property type="protein sequence ID" value="TraesCS3A02G328300.1"/>
    <property type="gene ID" value="TraesCS3A02G328300"/>
</dbReference>
<dbReference type="OrthoDB" id="2018626at2759"/>
<dbReference type="OMA" id="KRLNVDW"/>
<dbReference type="GO" id="GO:0009535">
    <property type="term" value="C:chloroplast thylakoid membrane"/>
    <property type="evidence" value="ECO:0007669"/>
    <property type="project" value="InterPro"/>
</dbReference>
<evidence type="ECO:0000313" key="4">
    <source>
        <dbReference type="Proteomes" id="UP000019116"/>
    </source>
</evidence>
<dbReference type="Gramene" id="TraesCLE_scaffold_040801_01G000500.1">
    <property type="protein sequence ID" value="TraesCLE_scaffold_040801_01G000500.1"/>
    <property type="gene ID" value="TraesCLE_scaffold_040801_01G000500"/>
</dbReference>
<protein>
    <recommendedName>
        <fullName evidence="5">Protein CHLOROPLAST ENHANCING STRESS TOLERANCE, chloroplastic</fullName>
    </recommendedName>
</protein>
<evidence type="ECO:0000256" key="2">
    <source>
        <dbReference type="SAM" id="Phobius"/>
    </source>
</evidence>
<dbReference type="Gramene" id="TraesKAR3A01G0350990.1">
    <property type="protein sequence ID" value="cds.TraesKAR3A01G0350990.1"/>
    <property type="gene ID" value="TraesKAR3A01G0350990"/>
</dbReference>
<dbReference type="Gramene" id="TraesSTA3A03G01443380.1">
    <property type="protein sequence ID" value="TraesSTA3A03G01443380.1"/>
    <property type="gene ID" value="TraesSTA3A03G01443380"/>
</dbReference>
<keyword evidence="2" id="KW-0812">Transmembrane</keyword>
<dbReference type="Gramene" id="TraesJAG3A03G01460600.1">
    <property type="protein sequence ID" value="TraesJAG3A03G01460600.1"/>
    <property type="gene ID" value="TraesJAG3A03G01460600"/>
</dbReference>
<dbReference type="GO" id="GO:0080183">
    <property type="term" value="P:response to photooxidative stress"/>
    <property type="evidence" value="ECO:0007669"/>
    <property type="project" value="InterPro"/>
</dbReference>
<feature type="transmembrane region" description="Helical" evidence="2">
    <location>
        <begin position="272"/>
        <end position="293"/>
    </location>
</feature>
<dbReference type="Gramene" id="TraesJUL3A03G01464370.1">
    <property type="protein sequence ID" value="TraesJUL3A03G01464370.1"/>
    <property type="gene ID" value="TraesJUL3A03G01464370"/>
</dbReference>
<dbReference type="Gramene" id="TraesARI3A03G01473300.1">
    <property type="protein sequence ID" value="TraesARI3A03G01473300.1"/>
    <property type="gene ID" value="TraesARI3A03G01473300"/>
</dbReference>
<dbReference type="Gramene" id="TraesMAC3A03G01450050.1">
    <property type="protein sequence ID" value="TraesMAC3A03G01450050.1"/>
    <property type="gene ID" value="TraesMAC3A03G01450050"/>
</dbReference>
<sequence length="297" mass="32341">MALLSPPSAPPLLTPARHRLASPHLLAIPASPSSLLSLPHHHHSLLLPCAANAWPSRRHRRRGGIAASLGQEEPGVSDAPITSEGEFGEGDSELPINFDAEAGAVAVSAEPPADASLEDLENIREIKRVLELLQKNRDMTFGEVKLTIMIEDPRDVERKRLLGIEDPDELTRDDLADALVEVNEGRIPENRDTLRLLAKEMAEWPDVDVKIESQKGKGFFGRSVYAKATDTGIDPVAAAKRLNIDWDSAADIDEGEDEDEEDEVPSAVGYGALYLLTAFPVIIGISVVLILFYNSLQ</sequence>
<reference evidence="3" key="1">
    <citation type="submission" date="2018-08" db="EMBL/GenBank/DDBJ databases">
        <authorList>
            <person name="Rossello M."/>
        </authorList>
    </citation>
    <scope>NUCLEOTIDE SEQUENCE [LARGE SCALE GENOMIC DNA]</scope>
    <source>
        <strain evidence="3">cv. Chinese Spring</strain>
    </source>
</reference>
<dbReference type="GO" id="GO:0048564">
    <property type="term" value="P:photosystem I assembly"/>
    <property type="evidence" value="ECO:0007669"/>
    <property type="project" value="InterPro"/>
</dbReference>
<dbReference type="Gramene" id="TraesPARA_EIv1.0_0846690.1">
    <property type="protein sequence ID" value="TraesPARA_EIv1.0_0846690.1.CDS"/>
    <property type="gene ID" value="TraesPARA_EIv1.0_0846690"/>
</dbReference>
<dbReference type="Gramene" id="TraesCS3A03G0788000.2">
    <property type="protein sequence ID" value="TraesCS3A03G0788000.2.CDS"/>
    <property type="gene ID" value="TraesCS3A03G0788000"/>
</dbReference>
<dbReference type="Gramene" id="TraesLAC3A03G01395890.1">
    <property type="protein sequence ID" value="TraesLAC3A03G01395890.1"/>
    <property type="gene ID" value="TraesLAC3A03G01395890"/>
</dbReference>
<dbReference type="PANTHER" id="PTHR33672">
    <property type="entry name" value="YCF3-INTERACTING PROTEIN 1, CHLOROPLASTIC"/>
    <property type="match status" value="1"/>
</dbReference>
<dbReference type="Gramene" id="TraesLDM3A03G01452490.1">
    <property type="protein sequence ID" value="TraesLDM3A03G01452490.1"/>
    <property type="gene ID" value="TraesLDM3A03G01452490"/>
</dbReference>
<dbReference type="Gramene" id="TraesCAD_scaffold_044528_01G000500.1">
    <property type="protein sequence ID" value="TraesCAD_scaffold_044528_01G000500.1"/>
    <property type="gene ID" value="TraesCAD_scaffold_044528_01G000500"/>
</dbReference>
<dbReference type="Gramene" id="TraesROB_scaffold_054503_01G000300.1">
    <property type="protein sequence ID" value="TraesROB_scaffold_054503_01G000300.1"/>
    <property type="gene ID" value="TraesROB_scaffold_054503_01G000300"/>
</dbReference>
<dbReference type="AlphaFoldDB" id="A0A3B6EKZ4"/>
<keyword evidence="4" id="KW-1185">Reference proteome</keyword>
<dbReference type="InterPro" id="IPR040340">
    <property type="entry name" value="CEST/Y3IP1"/>
</dbReference>
<dbReference type="Gramene" id="TraesNOR3A03G01472690.1">
    <property type="protein sequence ID" value="TraesNOR3A03G01472690.1"/>
    <property type="gene ID" value="TraesNOR3A03G01472690"/>
</dbReference>
<dbReference type="Gramene" id="TraesWEE_scaffold_090171_01G000200.1">
    <property type="protein sequence ID" value="TraesWEE_scaffold_090171_01G000200.1"/>
    <property type="gene ID" value="TraesWEE_scaffold_090171_01G000200"/>
</dbReference>
<evidence type="ECO:0008006" key="5">
    <source>
        <dbReference type="Google" id="ProtNLM"/>
    </source>
</evidence>
<feature type="region of interest" description="Disordered" evidence="1">
    <location>
        <begin position="66"/>
        <end position="94"/>
    </location>
</feature>